<evidence type="ECO:0000256" key="1">
    <source>
        <dbReference type="SAM" id="MobiDB-lite"/>
    </source>
</evidence>
<feature type="region of interest" description="Disordered" evidence="1">
    <location>
        <begin position="67"/>
        <end position="100"/>
    </location>
</feature>
<dbReference type="EMBL" id="BKCJ011272097">
    <property type="protein sequence ID" value="GFD13382.1"/>
    <property type="molecule type" value="Genomic_DNA"/>
</dbReference>
<feature type="non-terminal residue" evidence="2">
    <location>
        <position position="1"/>
    </location>
</feature>
<evidence type="ECO:0000313" key="2">
    <source>
        <dbReference type="EMBL" id="GFD13382.1"/>
    </source>
</evidence>
<accession>A0A699TRF7</accession>
<sequence>PAAPSATYKGIAAPQYVPAGVQNYDQFQLSPEWSGANDSGARGNYFVFLQDSENACCYWGGPRRRQPLRRGHPAAADRRYHRAPTPDRASRPAAPAFHRENVRDGGRLRCLPRWTYLTLIPHLMLLPYCKRKAKENRQ</sequence>
<organism evidence="2">
    <name type="scientific">Tanacetum cinerariifolium</name>
    <name type="common">Dalmatian daisy</name>
    <name type="synonym">Chrysanthemum cinerariifolium</name>
    <dbReference type="NCBI Taxonomy" id="118510"/>
    <lineage>
        <taxon>Eukaryota</taxon>
        <taxon>Viridiplantae</taxon>
        <taxon>Streptophyta</taxon>
        <taxon>Embryophyta</taxon>
        <taxon>Tracheophyta</taxon>
        <taxon>Spermatophyta</taxon>
        <taxon>Magnoliopsida</taxon>
        <taxon>eudicotyledons</taxon>
        <taxon>Gunneridae</taxon>
        <taxon>Pentapetalae</taxon>
        <taxon>asterids</taxon>
        <taxon>campanulids</taxon>
        <taxon>Asterales</taxon>
        <taxon>Asteraceae</taxon>
        <taxon>Asteroideae</taxon>
        <taxon>Anthemideae</taxon>
        <taxon>Anthemidinae</taxon>
        <taxon>Tanacetum</taxon>
    </lineage>
</organism>
<feature type="non-terminal residue" evidence="2">
    <location>
        <position position="138"/>
    </location>
</feature>
<dbReference type="AlphaFoldDB" id="A0A699TRF7"/>
<protein>
    <submittedName>
        <fullName evidence="2">Uncharacterized protein</fullName>
    </submittedName>
</protein>
<name>A0A699TRF7_TANCI</name>
<proteinExistence type="predicted"/>
<gene>
    <name evidence="2" type="ORF">Tci_885351</name>
</gene>
<comment type="caution">
    <text evidence="2">The sequence shown here is derived from an EMBL/GenBank/DDBJ whole genome shotgun (WGS) entry which is preliminary data.</text>
</comment>
<reference evidence="2" key="1">
    <citation type="journal article" date="2019" name="Sci. Rep.">
        <title>Draft genome of Tanacetum cinerariifolium, the natural source of mosquito coil.</title>
        <authorList>
            <person name="Yamashiro T."/>
            <person name="Shiraishi A."/>
            <person name="Satake H."/>
            <person name="Nakayama K."/>
        </authorList>
    </citation>
    <scope>NUCLEOTIDE SEQUENCE</scope>
</reference>